<keyword evidence="2" id="KW-0012">Acyltransferase</keyword>
<organism evidence="4 5">
    <name type="scientific">Paenibacillus oryzae</name>
    <dbReference type="NCBI Taxonomy" id="1844972"/>
    <lineage>
        <taxon>Bacteria</taxon>
        <taxon>Bacillati</taxon>
        <taxon>Bacillota</taxon>
        <taxon>Bacilli</taxon>
        <taxon>Bacillales</taxon>
        <taxon>Paenibacillaceae</taxon>
        <taxon>Paenibacillus</taxon>
    </lineage>
</organism>
<dbReference type="RefSeq" id="WP_068682947.1">
    <property type="nucleotide sequence ID" value="NZ_LYPA01000054.1"/>
</dbReference>
<evidence type="ECO:0000256" key="1">
    <source>
        <dbReference type="ARBA" id="ARBA00022679"/>
    </source>
</evidence>
<dbReference type="PANTHER" id="PTHR43877">
    <property type="entry name" value="AMINOALKYLPHOSPHONATE N-ACETYLTRANSFERASE-RELATED-RELATED"/>
    <property type="match status" value="1"/>
</dbReference>
<dbReference type="GO" id="GO:0016747">
    <property type="term" value="F:acyltransferase activity, transferring groups other than amino-acyl groups"/>
    <property type="evidence" value="ECO:0007669"/>
    <property type="project" value="InterPro"/>
</dbReference>
<dbReference type="PROSITE" id="PS51186">
    <property type="entry name" value="GNAT"/>
    <property type="match status" value="1"/>
</dbReference>
<dbReference type="SUPFAM" id="SSF55729">
    <property type="entry name" value="Acyl-CoA N-acyltransferases (Nat)"/>
    <property type="match status" value="1"/>
</dbReference>
<name>A0A1A5YJ80_9BACL</name>
<dbReference type="Pfam" id="PF00583">
    <property type="entry name" value="Acetyltransf_1"/>
    <property type="match status" value="1"/>
</dbReference>
<keyword evidence="1" id="KW-0808">Transferase</keyword>
<comment type="caution">
    <text evidence="4">The sequence shown here is derived from an EMBL/GenBank/DDBJ whole genome shotgun (WGS) entry which is preliminary data.</text>
</comment>
<accession>A0A1A5YJ80</accession>
<dbReference type="AlphaFoldDB" id="A0A1A5YJ80"/>
<dbReference type="EMBL" id="LYPA01000054">
    <property type="protein sequence ID" value="OBR65654.1"/>
    <property type="molecule type" value="Genomic_DNA"/>
</dbReference>
<dbReference type="CDD" id="cd04301">
    <property type="entry name" value="NAT_SF"/>
    <property type="match status" value="1"/>
</dbReference>
<reference evidence="4 5" key="1">
    <citation type="submission" date="2016-05" db="EMBL/GenBank/DDBJ databases">
        <title>Paenibacillus oryzae. sp. nov., isolated from the rice root.</title>
        <authorList>
            <person name="Zhang J."/>
            <person name="Zhang X."/>
        </authorList>
    </citation>
    <scope>NUCLEOTIDE SEQUENCE [LARGE SCALE GENOMIC DNA]</scope>
    <source>
        <strain evidence="4 5">1DrF-4</strain>
    </source>
</reference>
<dbReference type="Gene3D" id="3.40.630.30">
    <property type="match status" value="1"/>
</dbReference>
<evidence type="ECO:0000313" key="5">
    <source>
        <dbReference type="Proteomes" id="UP000092024"/>
    </source>
</evidence>
<dbReference type="InterPro" id="IPR000182">
    <property type="entry name" value="GNAT_dom"/>
</dbReference>
<evidence type="ECO:0000256" key="2">
    <source>
        <dbReference type="ARBA" id="ARBA00023315"/>
    </source>
</evidence>
<protein>
    <recommendedName>
        <fullName evidence="3">N-acetyltransferase domain-containing protein</fullName>
    </recommendedName>
</protein>
<dbReference type="STRING" id="1844972.A7K91_13820"/>
<evidence type="ECO:0000259" key="3">
    <source>
        <dbReference type="PROSITE" id="PS51186"/>
    </source>
</evidence>
<dbReference type="InterPro" id="IPR016181">
    <property type="entry name" value="Acyl_CoA_acyltransferase"/>
</dbReference>
<sequence length="1061" mass="117731">MSSIEIVQYEPSYAEDLAKMWNMSSGEWGGGASIRSAEQVREDEEKSDALLVLLAICKNEVAGYCSIGEFQEESGVLYVQWLNVRPDFHGQKVGKKLMQQAVEQAFAMGRPRIDLYTWGGNMKAVPLYKKCGFFWENREHAVHFINFMPQVASSPALAPYFREFDWYGDLAREIEMKPDGVKDNGFETYTYLWEKDGKKLRVDFERKGHGICLIETEDYVLSAKAEQAEPLFGNFYNVEYRIVNKSGAPLHMDFKGESDEHIAFQWESSQQVEQESIIAARFYVNEIGEEQSDWRTYPGVRTKVTINGRDVLLKIGLATKFPANLALNVPVAAHRPGCGYTMYLDVHNHLPQPATISLQLPALSWLEWGQREIRVPLPAKEKASLAVPYTLLDYGFYHEQLEVRLVAEDGRAIAFTHHVHAGFGGPGAKYAGETAKGLVVRNGGCELHYNKDKNGIALVGVNGKGERLFLPAPLLGKPYSSEFVRKKPLAVETIEEAAGIGLRISYRAEAVPELVFYTTILLYADGTAKLWHEWRNDSASPLTREVWVSQPIQASLYGMIAPYRGQLLSNNNSIGSQIDAWDDSFFHEPWLFVRGGKTPVGICWGTDYAVGFGDWHMELEGRIMDVGAGEKKALKPIYLSMGAFADWTSFREFAMAEPQTGIPPITVNPVEWIVHDGNPFVSNETQEIKAVLRDTKQVVWEGEVAASCGEEGDASQTVSLKPEDGAAEAVFSLPVPNASVEAVKAHARLGQQDNIFSSVLFRISGDEVRFEKQGDAACPIFHASNGCLSISAAPDYFPGLHSIRVEGREWLASGFPNHSPKSWWNPWIGGFTSGIGGISAASLLKEKHAASSVSIADDKGNIWSGIAVRQHILEHDKLKGITMDTFYLMLPGAPVLAIMTDIRQCTGSFLLETLSSQMSLHFGGAKETTSELGSGWIRTFDLDGRPVTYPIGKGEVGVRETRDYVFGSDMHNGLMHIVTQEAANAPWIYGNPELCSLSFASSVSIPHGKGHRTAPIFLVFSDKLLPEGGLEALRNTLFPSNPKHQQWSESLVEMELENENY</sequence>
<feature type="domain" description="N-acetyltransferase" evidence="3">
    <location>
        <begin position="4"/>
        <end position="149"/>
    </location>
</feature>
<dbReference type="Proteomes" id="UP000092024">
    <property type="component" value="Unassembled WGS sequence"/>
</dbReference>
<dbReference type="InterPro" id="IPR050832">
    <property type="entry name" value="Bact_Acetyltransf"/>
</dbReference>
<proteinExistence type="predicted"/>
<evidence type="ECO:0000313" key="4">
    <source>
        <dbReference type="EMBL" id="OBR65654.1"/>
    </source>
</evidence>
<keyword evidence="5" id="KW-1185">Reference proteome</keyword>
<gene>
    <name evidence="4" type="ORF">A7K91_13820</name>
</gene>